<dbReference type="EMBL" id="JBHSWE010000001">
    <property type="protein sequence ID" value="MFC6671869.1"/>
    <property type="molecule type" value="Genomic_DNA"/>
</dbReference>
<comment type="caution">
    <text evidence="1">The sequence shown here is derived from an EMBL/GenBank/DDBJ whole genome shotgun (WGS) entry which is preliminary data.</text>
</comment>
<protein>
    <recommendedName>
        <fullName evidence="3">Nucleotide-binding protein</fullName>
    </recommendedName>
</protein>
<keyword evidence="2" id="KW-1185">Reference proteome</keyword>
<name>A0ABW2A371_9GAMM</name>
<reference evidence="2" key="1">
    <citation type="journal article" date="2019" name="Int. J. Syst. Evol. Microbiol.">
        <title>The Global Catalogue of Microorganisms (GCM) 10K type strain sequencing project: providing services to taxonomists for standard genome sequencing and annotation.</title>
        <authorList>
            <consortium name="The Broad Institute Genomics Platform"/>
            <consortium name="The Broad Institute Genome Sequencing Center for Infectious Disease"/>
            <person name="Wu L."/>
            <person name="Ma J."/>
        </authorList>
    </citation>
    <scope>NUCLEOTIDE SEQUENCE [LARGE SCALE GENOMIC DNA]</scope>
    <source>
        <strain evidence="2">NBRC 111756</strain>
    </source>
</reference>
<gene>
    <name evidence="1" type="ORF">ACFQDL_18725</name>
</gene>
<dbReference type="InterPro" id="IPR043129">
    <property type="entry name" value="ATPase_NBD"/>
</dbReference>
<dbReference type="Proteomes" id="UP001596422">
    <property type="component" value="Unassembled WGS sequence"/>
</dbReference>
<dbReference type="SUPFAM" id="SSF53067">
    <property type="entry name" value="Actin-like ATPase domain"/>
    <property type="match status" value="1"/>
</dbReference>
<organism evidence="1 2">
    <name type="scientific">Marinobacterium aestuariivivens</name>
    <dbReference type="NCBI Taxonomy" id="1698799"/>
    <lineage>
        <taxon>Bacteria</taxon>
        <taxon>Pseudomonadati</taxon>
        <taxon>Pseudomonadota</taxon>
        <taxon>Gammaproteobacteria</taxon>
        <taxon>Oceanospirillales</taxon>
        <taxon>Oceanospirillaceae</taxon>
        <taxon>Marinobacterium</taxon>
    </lineage>
</organism>
<evidence type="ECO:0000313" key="2">
    <source>
        <dbReference type="Proteomes" id="UP001596422"/>
    </source>
</evidence>
<proteinExistence type="predicted"/>
<dbReference type="RefSeq" id="WP_379910348.1">
    <property type="nucleotide sequence ID" value="NZ_JBHSWE010000001.1"/>
</dbReference>
<evidence type="ECO:0008006" key="3">
    <source>
        <dbReference type="Google" id="ProtNLM"/>
    </source>
</evidence>
<accession>A0ABW2A371</accession>
<evidence type="ECO:0000313" key="1">
    <source>
        <dbReference type="EMBL" id="MFC6671869.1"/>
    </source>
</evidence>
<sequence length="247" mass="26500">MGLPYAQDAAISRHLAAFLSRQHGAADDLLGQAGSDFIKPTRVLFNGGVLKAPLLAGRTMAIINGWLTTAGADEAALLTGLDLDLAVARGSAYYGSVRQGQGVRIRGGIASAYYVGIESAMPAIPGMEPPVEALCVAPFGMEEGSEAEVPGREFGLVVGEPVRFRFFGSTTRRDDEAGTLLDFWEPDELEELPEIQATLPVEDRRPGEVVPVRLASRVTEVGTLRLEAIPREGGQRWQVELDVREGQ</sequence>